<dbReference type="SUPFAM" id="SSF81660">
    <property type="entry name" value="Metal cation-transporting ATPase, ATP-binding domain N"/>
    <property type="match status" value="1"/>
</dbReference>
<feature type="domain" description="P-type ATPase N-terminal" evidence="20">
    <location>
        <begin position="132"/>
        <end position="190"/>
    </location>
</feature>
<dbReference type="SUPFAM" id="SSF81665">
    <property type="entry name" value="Calcium ATPase, transmembrane domain M"/>
    <property type="match status" value="1"/>
</dbReference>
<dbReference type="Pfam" id="PF00122">
    <property type="entry name" value="E1-E2_ATPase"/>
    <property type="match status" value="1"/>
</dbReference>
<sequence length="1376" mass="153319">MSARREGASADAVTVELASRYGDGTHTGYGDATSKESGSPWGARRGDGDQSTRRTLKGSFGLILDTARVRIDGSLRRAKVLQVEMEKLGDRCYRKWIIEGLLRQKPLPPSKDGRHIPLNAGAVRNEPLIDERSGKHYKSNSIRSNRYTIFSFLPKQLFYQFGRLANFYFLVIGILQQVPGWSPTGNFTTLGPLLAFIALIMAKEGWDDYRRYLLDREDNLALASVLEPGGTLGNPSVPKPSRLFGGKSGEKRAQQQEGIIATELGAEQGHETRWARIKWRDIRVGDIVRLERNERVPADIALLHANGVNSVAYIDTMALDGETNLKSKQPSTLVAGRCDTTSKLKTLSGELVCEDPNADLYSFEGSITIDGEKMPLTLNEVVFRGSTIRNTTETIGVVINTGEECKIRMNANQDVRAKSPKISRFTNRIVISLVIILLAITAGISGGYVIWQREYEQKNEFLSRVPVSAPAIIVGTVVLINGLIPLSLYIVIEFIKVFQAYQLNDVEMYDPETDTPISINTNTILEDLGQVNYVFSDKTGTLTENKMQFRRLAVGGTSWLHTMDMNTEDVGGKSHPNAGKSAQTGFKSKDVPGIDAGFSATEQSESDSIGVSASRPGSGTEAMLDYIHSEDGKITFQAASPDEVALVQAAQDLGYLLIDRPAQSIKLRIPDQYGEHVTETYSVLKVIEFSSSRKRMSIVVRMPDGRICVICKGADNVIMSRLRLSELAAKTADEVGRKARERHSIEAERAMQRKSMAMSRNSHGRRSSLFRSRSIRSSRDLRRLSRASRQEEDEVRTLYSERVDLSDDDSDEGRDGVIDESLAADDTRVFEKCFKHIDQYATEGLRILLYGYRYISDREFEEWNTAFKAATTSLVDRQEQVEKAAEAIEKDFELAGASAIEDKLQAGVPETIDKLRRANIKVWMLTGDKRETAINIARSANLAKSFSEVYMLDATTADPHQTMRSIFVDIEKELVSHSVLVIDGHTLSIVENDKILTAMFFELAVRIDSVICCRASPNQKATLVRGIRDVDSSCVTLAIGDGANDIAMIQASHVGIGISGREGLQAARVADYAIAQFRFLQRLLLVHGHWLYLRTSKYILCTFWKEWVFYIVQAQFQGFDGYSGTSLYQPWALTAYNAAFTSLPTFFLGLCEQDLSPETLLAVPELYAFGQRDEGINIMKCLAWLVTGTIDTVVVFAITWAEFKYNLTGSPDKDDQSHDNSLYPMSSLAMTVVIVLINVKILILEMHHKTWIPLTACALSISLWFFFSLIVDVLPRRYSRNSSQYSPYRVYHAFTGTFGNSLAWWTVAVIGIFLVVGANLGATALQRVFFPNDRNLFQEIEKRGGVGADGEYRLEEARDREPEAPRRSADADPRGC</sequence>
<dbReference type="InterPro" id="IPR023298">
    <property type="entry name" value="ATPase_P-typ_TM_dom_sf"/>
</dbReference>
<keyword evidence="11 17" id="KW-0472">Membrane</keyword>
<keyword evidence="8 16" id="KW-0460">Magnesium</keyword>
<feature type="binding site" evidence="15">
    <location>
        <position position="1044"/>
    </location>
    <ligand>
        <name>ATP</name>
        <dbReference type="ChEBI" id="CHEBI:30616"/>
    </ligand>
</feature>
<dbReference type="InterPro" id="IPR032631">
    <property type="entry name" value="P-type_ATPase_N"/>
</dbReference>
<protein>
    <recommendedName>
        <fullName evidence="17">Phospholipid-transporting ATPase</fullName>
        <ecNumber evidence="17">7.6.2.1</ecNumber>
    </recommendedName>
</protein>
<dbReference type="Pfam" id="PF00702">
    <property type="entry name" value="Hydrolase"/>
    <property type="match status" value="1"/>
</dbReference>
<evidence type="ECO:0000256" key="10">
    <source>
        <dbReference type="ARBA" id="ARBA00022989"/>
    </source>
</evidence>
<keyword evidence="9 17" id="KW-1278">Translocase</keyword>
<dbReference type="PROSITE" id="PS00154">
    <property type="entry name" value="ATPASE_E1_E2"/>
    <property type="match status" value="1"/>
</dbReference>
<comment type="catalytic activity">
    <reaction evidence="12 17">
        <text>ATP + H2O + phospholipidSide 1 = ADP + phosphate + phospholipidSide 2.</text>
        <dbReference type="EC" id="7.6.2.1"/>
    </reaction>
</comment>
<comment type="subcellular location">
    <subcellularLocation>
        <location evidence="2">Endomembrane system</location>
    </subcellularLocation>
    <subcellularLocation>
        <location evidence="1 17">Membrane</location>
        <topology evidence="1 17">Multi-pass membrane protein</topology>
    </subcellularLocation>
</comment>
<feature type="compositionally biased region" description="Polar residues" evidence="18">
    <location>
        <begin position="600"/>
        <end position="617"/>
    </location>
</feature>
<keyword evidence="4 17" id="KW-0812">Transmembrane</keyword>
<evidence type="ECO:0000256" key="11">
    <source>
        <dbReference type="ARBA" id="ARBA00023136"/>
    </source>
</evidence>
<dbReference type="InterPro" id="IPR044492">
    <property type="entry name" value="P_typ_ATPase_HD_dom"/>
</dbReference>
<feature type="binding site" evidence="15">
    <location>
        <position position="643"/>
    </location>
    <ligand>
        <name>ATP</name>
        <dbReference type="ChEBI" id="CHEBI:30616"/>
    </ligand>
</feature>
<dbReference type="SUPFAM" id="SSF81653">
    <property type="entry name" value="Calcium ATPase, transduction domain A"/>
    <property type="match status" value="1"/>
</dbReference>
<dbReference type="SFLD" id="SFLDG00002">
    <property type="entry name" value="C1.7:_P-type_atpase_like"/>
    <property type="match status" value="1"/>
</dbReference>
<dbReference type="Gene3D" id="3.40.1110.10">
    <property type="entry name" value="Calcium-transporting ATPase, cytoplasmic domain N"/>
    <property type="match status" value="2"/>
</dbReference>
<organism evidence="22 23">
    <name type="scientific">Xylaria grammica</name>
    <dbReference type="NCBI Taxonomy" id="363999"/>
    <lineage>
        <taxon>Eukaryota</taxon>
        <taxon>Fungi</taxon>
        <taxon>Dikarya</taxon>
        <taxon>Ascomycota</taxon>
        <taxon>Pezizomycotina</taxon>
        <taxon>Sordariomycetes</taxon>
        <taxon>Xylariomycetidae</taxon>
        <taxon>Xylariales</taxon>
        <taxon>Xylariaceae</taxon>
        <taxon>Xylaria</taxon>
    </lineage>
</organism>
<feature type="transmembrane region" description="Helical" evidence="17">
    <location>
        <begin position="1302"/>
        <end position="1325"/>
    </location>
</feature>
<feature type="region of interest" description="Disordered" evidence="18">
    <location>
        <begin position="1351"/>
        <end position="1376"/>
    </location>
</feature>
<dbReference type="GO" id="GO:0000287">
    <property type="term" value="F:magnesium ion binding"/>
    <property type="evidence" value="ECO:0007669"/>
    <property type="project" value="UniProtKB-UniRule"/>
</dbReference>
<dbReference type="SUPFAM" id="SSF56784">
    <property type="entry name" value="HAD-like"/>
    <property type="match status" value="1"/>
</dbReference>
<evidence type="ECO:0000256" key="13">
    <source>
        <dbReference type="ARBA" id="ARBA00049128"/>
    </source>
</evidence>
<dbReference type="NCBIfam" id="TIGR01652">
    <property type="entry name" value="ATPase-Plipid"/>
    <property type="match status" value="2"/>
</dbReference>
<dbReference type="GO" id="GO:0032456">
    <property type="term" value="P:endocytic recycling"/>
    <property type="evidence" value="ECO:0007669"/>
    <property type="project" value="TreeGrafter"/>
</dbReference>
<dbReference type="GO" id="GO:0005802">
    <property type="term" value="C:trans-Golgi network"/>
    <property type="evidence" value="ECO:0007669"/>
    <property type="project" value="TreeGrafter"/>
</dbReference>
<feature type="binding site" evidence="15">
    <location>
        <position position="539"/>
    </location>
    <ligand>
        <name>ATP</name>
        <dbReference type="ChEBI" id="CHEBI:30616"/>
    </ligand>
</feature>
<feature type="transmembrane region" description="Helical" evidence="17">
    <location>
        <begin position="1181"/>
        <end position="1201"/>
    </location>
</feature>
<feature type="transmembrane region" description="Helical" evidence="17">
    <location>
        <begin position="429"/>
        <end position="451"/>
    </location>
</feature>
<evidence type="ECO:0000256" key="9">
    <source>
        <dbReference type="ARBA" id="ARBA00022967"/>
    </source>
</evidence>
<keyword evidence="23" id="KW-1185">Reference proteome</keyword>
<dbReference type="STRING" id="363999.A0A439D934"/>
<dbReference type="EMBL" id="RYZI01000096">
    <property type="protein sequence ID" value="RWA10917.1"/>
    <property type="molecule type" value="Genomic_DNA"/>
</dbReference>
<feature type="binding site" evidence="16">
    <location>
        <position position="1041"/>
    </location>
    <ligand>
        <name>Mg(2+)</name>
        <dbReference type="ChEBI" id="CHEBI:18420"/>
    </ligand>
</feature>
<dbReference type="PANTHER" id="PTHR24092:SF174">
    <property type="entry name" value="PHOSPHOLIPID-TRANSPORTING ATPASE DNF3-RELATED"/>
    <property type="match status" value="1"/>
</dbReference>
<feature type="binding site" evidence="15">
    <location>
        <position position="538"/>
    </location>
    <ligand>
        <name>ATP</name>
        <dbReference type="ChEBI" id="CHEBI:30616"/>
    </ligand>
</feature>
<evidence type="ECO:0000256" key="17">
    <source>
        <dbReference type="RuleBase" id="RU362033"/>
    </source>
</evidence>
<gene>
    <name evidence="22" type="ORF">EKO27_g4185</name>
</gene>
<dbReference type="InterPro" id="IPR023214">
    <property type="entry name" value="HAD_sf"/>
</dbReference>
<proteinExistence type="inferred from homology"/>
<evidence type="ECO:0000259" key="19">
    <source>
        <dbReference type="Pfam" id="PF00122"/>
    </source>
</evidence>
<evidence type="ECO:0000256" key="18">
    <source>
        <dbReference type="SAM" id="MobiDB-lite"/>
    </source>
</evidence>
<evidence type="ECO:0000256" key="12">
    <source>
        <dbReference type="ARBA" id="ARBA00034036"/>
    </source>
</evidence>
<dbReference type="InterPro" id="IPR036412">
    <property type="entry name" value="HAD-like_sf"/>
</dbReference>
<keyword evidence="5 16" id="KW-0479">Metal-binding</keyword>
<dbReference type="Gene3D" id="3.40.50.1000">
    <property type="entry name" value="HAD superfamily/HAD-like"/>
    <property type="match status" value="1"/>
</dbReference>
<evidence type="ECO:0000256" key="8">
    <source>
        <dbReference type="ARBA" id="ARBA00022842"/>
    </source>
</evidence>
<feature type="binding site" evidence="15">
    <location>
        <position position="846"/>
    </location>
    <ligand>
        <name>ATP</name>
        <dbReference type="ChEBI" id="CHEBI:30616"/>
    </ligand>
</feature>
<feature type="compositionally biased region" description="Basic residues" evidence="18">
    <location>
        <begin position="762"/>
        <end position="774"/>
    </location>
</feature>
<feature type="binding site" evidence="16">
    <location>
        <position position="537"/>
    </location>
    <ligand>
        <name>Mg(2+)</name>
        <dbReference type="ChEBI" id="CHEBI:18420"/>
    </ligand>
</feature>
<dbReference type="InterPro" id="IPR059000">
    <property type="entry name" value="ATPase_P-type_domA"/>
</dbReference>
<dbReference type="InterPro" id="IPR023299">
    <property type="entry name" value="ATPase_P-typ_cyto_dom_N"/>
</dbReference>
<dbReference type="NCBIfam" id="TIGR01494">
    <property type="entry name" value="ATPase_P-type"/>
    <property type="match status" value="1"/>
</dbReference>
<dbReference type="GO" id="GO:0006892">
    <property type="term" value="P:post-Golgi vesicle-mediated transport"/>
    <property type="evidence" value="ECO:0007669"/>
    <property type="project" value="TreeGrafter"/>
</dbReference>
<feature type="binding site" evidence="15">
    <location>
        <position position="927"/>
    </location>
    <ligand>
        <name>ATP</name>
        <dbReference type="ChEBI" id="CHEBI:30616"/>
    </ligand>
</feature>
<comment type="catalytic activity">
    <reaction evidence="13">
        <text>a 1,2-diacyl-sn-glycero-3-phosphoethanolamine(out) + ATP + H2O = a 1,2-diacyl-sn-glycero-3-phosphoethanolamine(in) + ADP + phosphate + H(+)</text>
        <dbReference type="Rhea" id="RHEA:66132"/>
        <dbReference type="ChEBI" id="CHEBI:15377"/>
        <dbReference type="ChEBI" id="CHEBI:15378"/>
        <dbReference type="ChEBI" id="CHEBI:30616"/>
        <dbReference type="ChEBI" id="CHEBI:43474"/>
        <dbReference type="ChEBI" id="CHEBI:64612"/>
        <dbReference type="ChEBI" id="CHEBI:456216"/>
    </reaction>
    <physiologicalReaction direction="left-to-right" evidence="13">
        <dbReference type="Rhea" id="RHEA:66133"/>
    </physiologicalReaction>
</comment>
<dbReference type="Pfam" id="PF16209">
    <property type="entry name" value="PhoLip_ATPase_N"/>
    <property type="match status" value="1"/>
</dbReference>
<dbReference type="InterPro" id="IPR032630">
    <property type="entry name" value="P_typ_ATPase_c"/>
</dbReference>
<feature type="transmembrane region" description="Helical" evidence="17">
    <location>
        <begin position="1221"/>
        <end position="1239"/>
    </location>
</feature>
<evidence type="ECO:0000256" key="15">
    <source>
        <dbReference type="PIRSR" id="PIRSR606539-2"/>
    </source>
</evidence>
<dbReference type="InterPro" id="IPR001757">
    <property type="entry name" value="P_typ_ATPase"/>
</dbReference>
<comment type="caution">
    <text evidence="22">The sequence shown here is derived from an EMBL/GenBank/DDBJ whole genome shotgun (WGS) entry which is preliminary data.</text>
</comment>
<evidence type="ECO:0000256" key="4">
    <source>
        <dbReference type="ARBA" id="ARBA00022692"/>
    </source>
</evidence>
<feature type="binding site" evidence="15">
    <location>
        <position position="712"/>
    </location>
    <ligand>
        <name>ATP</name>
        <dbReference type="ChEBI" id="CHEBI:30616"/>
    </ligand>
</feature>
<dbReference type="FunFam" id="3.40.50.1000:FF:000172">
    <property type="entry name" value="Phospholipid-transporting ATPase"/>
    <property type="match status" value="1"/>
</dbReference>
<dbReference type="PRINTS" id="PR00119">
    <property type="entry name" value="CATATPASE"/>
</dbReference>
<feature type="binding site" evidence="15">
    <location>
        <position position="1045"/>
    </location>
    <ligand>
        <name>ATP</name>
        <dbReference type="ChEBI" id="CHEBI:30616"/>
    </ligand>
</feature>
<dbReference type="Pfam" id="PF13246">
    <property type="entry name" value="Cation_ATPase"/>
    <property type="match status" value="1"/>
</dbReference>
<name>A0A439D934_9PEZI</name>
<evidence type="ECO:0000313" key="22">
    <source>
        <dbReference type="EMBL" id="RWA10917.1"/>
    </source>
</evidence>
<accession>A0A439D934</accession>
<feature type="region of interest" description="Disordered" evidence="18">
    <location>
        <begin position="570"/>
        <end position="617"/>
    </location>
</feature>
<feature type="binding site" evidence="15">
    <location>
        <position position="537"/>
    </location>
    <ligand>
        <name>ATP</name>
        <dbReference type="ChEBI" id="CHEBI:30616"/>
    </ligand>
</feature>
<feature type="binding site" evidence="16">
    <location>
        <position position="1045"/>
    </location>
    <ligand>
        <name>Mg(2+)</name>
        <dbReference type="ChEBI" id="CHEBI:18420"/>
    </ligand>
</feature>
<dbReference type="PANTHER" id="PTHR24092">
    <property type="entry name" value="PROBABLE PHOSPHOLIPID-TRANSPORTING ATPASE"/>
    <property type="match status" value="1"/>
</dbReference>
<dbReference type="GO" id="GO:0140326">
    <property type="term" value="F:ATPase-coupled intramembrane lipid transporter activity"/>
    <property type="evidence" value="ECO:0007669"/>
    <property type="project" value="UniProtKB-EC"/>
</dbReference>
<dbReference type="Proteomes" id="UP000286045">
    <property type="component" value="Unassembled WGS sequence"/>
</dbReference>
<evidence type="ECO:0000313" key="23">
    <source>
        <dbReference type="Proteomes" id="UP000286045"/>
    </source>
</evidence>
<evidence type="ECO:0000256" key="2">
    <source>
        <dbReference type="ARBA" id="ARBA00004308"/>
    </source>
</evidence>
<feature type="binding site" evidence="16">
    <location>
        <position position="539"/>
    </location>
    <ligand>
        <name>Mg(2+)</name>
        <dbReference type="ChEBI" id="CHEBI:18420"/>
    </ligand>
</feature>
<evidence type="ECO:0000256" key="14">
    <source>
        <dbReference type="PIRSR" id="PIRSR606539-1"/>
    </source>
</evidence>
<feature type="region of interest" description="Disordered" evidence="18">
    <location>
        <begin position="733"/>
        <end position="774"/>
    </location>
</feature>
<dbReference type="Pfam" id="PF16212">
    <property type="entry name" value="PhoLip_ATPase_C"/>
    <property type="match status" value="1"/>
</dbReference>
<keyword evidence="6 15" id="KW-0547">Nucleotide-binding</keyword>
<feature type="region of interest" description="Disordered" evidence="18">
    <location>
        <begin position="21"/>
        <end position="53"/>
    </location>
</feature>
<evidence type="ECO:0000259" key="21">
    <source>
        <dbReference type="Pfam" id="PF16212"/>
    </source>
</evidence>
<reference evidence="22 23" key="1">
    <citation type="submission" date="2018-12" db="EMBL/GenBank/DDBJ databases">
        <title>Draft genome sequence of Xylaria grammica IHI A82.</title>
        <authorList>
            <person name="Buettner E."/>
            <person name="Kellner H."/>
        </authorList>
    </citation>
    <scope>NUCLEOTIDE SEQUENCE [LARGE SCALE GENOMIC DNA]</scope>
    <source>
        <strain evidence="22 23">IHI A82</strain>
    </source>
</reference>
<dbReference type="GO" id="GO:0005886">
    <property type="term" value="C:plasma membrane"/>
    <property type="evidence" value="ECO:0007669"/>
    <property type="project" value="TreeGrafter"/>
</dbReference>
<feature type="transmembrane region" description="Helical" evidence="17">
    <location>
        <begin position="471"/>
        <end position="492"/>
    </location>
</feature>
<feature type="active site" description="4-aspartylphosphate intermediate" evidence="14">
    <location>
        <position position="537"/>
    </location>
</feature>
<dbReference type="GO" id="GO:0005524">
    <property type="term" value="F:ATP binding"/>
    <property type="evidence" value="ECO:0007669"/>
    <property type="project" value="UniProtKB-UniRule"/>
</dbReference>
<feature type="binding site" evidence="15">
    <location>
        <position position="1014"/>
    </location>
    <ligand>
        <name>ATP</name>
        <dbReference type="ChEBI" id="CHEBI:30616"/>
    </ligand>
</feature>
<comment type="cofactor">
    <cofactor evidence="16">
        <name>Mg(2+)</name>
        <dbReference type="ChEBI" id="CHEBI:18420"/>
    </cofactor>
</comment>
<comment type="similarity">
    <text evidence="3 17">Belongs to the cation transport ATPase (P-type) (TC 3.A.3) family. Type IV subfamily.</text>
</comment>
<feature type="transmembrane region" description="Helical" evidence="17">
    <location>
        <begin position="1251"/>
        <end position="1271"/>
    </location>
</feature>
<keyword evidence="7 15" id="KW-0067">ATP-binding</keyword>
<dbReference type="Gene3D" id="2.70.150.10">
    <property type="entry name" value="Calcium-transporting ATPase, cytoplasmic transduction domain A"/>
    <property type="match status" value="1"/>
</dbReference>
<evidence type="ECO:0000256" key="5">
    <source>
        <dbReference type="ARBA" id="ARBA00022723"/>
    </source>
</evidence>
<evidence type="ECO:0000259" key="20">
    <source>
        <dbReference type="Pfam" id="PF16209"/>
    </source>
</evidence>
<feature type="binding site" evidence="15">
    <location>
        <position position="689"/>
    </location>
    <ligand>
        <name>ATP</name>
        <dbReference type="ChEBI" id="CHEBI:30616"/>
    </ligand>
</feature>
<dbReference type="SFLD" id="SFLDS00003">
    <property type="entry name" value="Haloacid_Dehalogenase"/>
    <property type="match status" value="1"/>
</dbReference>
<evidence type="ECO:0000256" key="7">
    <source>
        <dbReference type="ARBA" id="ARBA00022840"/>
    </source>
</evidence>
<dbReference type="InterPro" id="IPR018303">
    <property type="entry name" value="ATPase_P-typ_P_site"/>
</dbReference>
<dbReference type="InterPro" id="IPR008250">
    <property type="entry name" value="ATPase_P-typ_transduc_dom_A_sf"/>
</dbReference>
<feature type="binding site" evidence="15">
    <location>
        <position position="926"/>
    </location>
    <ligand>
        <name>ATP</name>
        <dbReference type="ChEBI" id="CHEBI:30616"/>
    </ligand>
</feature>
<feature type="domain" description="P-type ATPase C-terminal" evidence="21">
    <location>
        <begin position="1067"/>
        <end position="1332"/>
    </location>
</feature>
<dbReference type="SFLD" id="SFLDF00027">
    <property type="entry name" value="p-type_atpase"/>
    <property type="match status" value="1"/>
</dbReference>
<evidence type="ECO:0000256" key="16">
    <source>
        <dbReference type="PIRSR" id="PIRSR606539-3"/>
    </source>
</evidence>
<feature type="compositionally biased region" description="Basic and acidic residues" evidence="18">
    <location>
        <begin position="733"/>
        <end position="751"/>
    </location>
</feature>
<feature type="binding site" evidence="15">
    <location>
        <position position="928"/>
    </location>
    <ligand>
        <name>ATP</name>
        <dbReference type="ChEBI" id="CHEBI:30616"/>
    </ligand>
</feature>
<evidence type="ECO:0000256" key="3">
    <source>
        <dbReference type="ARBA" id="ARBA00008109"/>
    </source>
</evidence>
<dbReference type="InterPro" id="IPR006539">
    <property type="entry name" value="P-type_ATPase_IV"/>
</dbReference>
<dbReference type="GO" id="GO:0045332">
    <property type="term" value="P:phospholipid translocation"/>
    <property type="evidence" value="ECO:0007669"/>
    <property type="project" value="TreeGrafter"/>
</dbReference>
<keyword evidence="10 17" id="KW-1133">Transmembrane helix</keyword>
<dbReference type="EC" id="7.6.2.1" evidence="17"/>
<feature type="domain" description="P-type ATPase A" evidence="19">
    <location>
        <begin position="270"/>
        <end position="336"/>
    </location>
</feature>
<dbReference type="GO" id="GO:0016887">
    <property type="term" value="F:ATP hydrolysis activity"/>
    <property type="evidence" value="ECO:0007669"/>
    <property type="project" value="InterPro"/>
</dbReference>
<evidence type="ECO:0000256" key="1">
    <source>
        <dbReference type="ARBA" id="ARBA00004141"/>
    </source>
</evidence>
<evidence type="ECO:0000256" key="6">
    <source>
        <dbReference type="ARBA" id="ARBA00022741"/>
    </source>
</evidence>
<feature type="binding site" evidence="15">
    <location>
        <position position="1020"/>
    </location>
    <ligand>
        <name>ATP</name>
        <dbReference type="ChEBI" id="CHEBI:30616"/>
    </ligand>
</feature>